<dbReference type="RefSeq" id="WP_112345820.1">
    <property type="nucleotide sequence ID" value="NZ_QMKK01000061.1"/>
</dbReference>
<dbReference type="AlphaFoldDB" id="A0A329Y962"/>
<dbReference type="Pfam" id="PF10617">
    <property type="entry name" value="DUF2474"/>
    <property type="match status" value="1"/>
</dbReference>
<proteinExistence type="predicted"/>
<keyword evidence="1" id="KW-0472">Membrane</keyword>
<gene>
    <name evidence="2" type="ORF">DQ393_32730</name>
</gene>
<sequence length="46" mass="4966">MVLQSLVHGPVKRLGWMVAIWSLSVVALGIFAMGLRIIMSLAGLTE</sequence>
<keyword evidence="1" id="KW-1133">Transmembrane helix</keyword>
<comment type="caution">
    <text evidence="2">The sequence shown here is derived from an EMBL/GenBank/DDBJ whole genome shotgun (WGS) entry which is preliminary data.</text>
</comment>
<evidence type="ECO:0000256" key="1">
    <source>
        <dbReference type="SAM" id="Phobius"/>
    </source>
</evidence>
<dbReference type="OrthoDB" id="6199137at2"/>
<feature type="transmembrane region" description="Helical" evidence="1">
    <location>
        <begin position="20"/>
        <end position="44"/>
    </location>
</feature>
<name>A0A329Y962_RHITR</name>
<protein>
    <submittedName>
        <fullName evidence="2">DUF2474 domain-containing protein</fullName>
    </submittedName>
</protein>
<accession>A0A329Y962</accession>
<evidence type="ECO:0000313" key="2">
    <source>
        <dbReference type="EMBL" id="RAX37555.1"/>
    </source>
</evidence>
<organism evidence="2 3">
    <name type="scientific">Rhizobium tropici</name>
    <dbReference type="NCBI Taxonomy" id="398"/>
    <lineage>
        <taxon>Bacteria</taxon>
        <taxon>Pseudomonadati</taxon>
        <taxon>Pseudomonadota</taxon>
        <taxon>Alphaproteobacteria</taxon>
        <taxon>Hyphomicrobiales</taxon>
        <taxon>Rhizobiaceae</taxon>
        <taxon>Rhizobium/Agrobacterium group</taxon>
        <taxon>Rhizobium</taxon>
    </lineage>
</organism>
<evidence type="ECO:0000313" key="3">
    <source>
        <dbReference type="Proteomes" id="UP000251205"/>
    </source>
</evidence>
<dbReference type="InterPro" id="IPR018895">
    <property type="entry name" value="DUF2474"/>
</dbReference>
<keyword evidence="1" id="KW-0812">Transmembrane</keyword>
<dbReference type="EMBL" id="QMKK01000061">
    <property type="protein sequence ID" value="RAX37555.1"/>
    <property type="molecule type" value="Genomic_DNA"/>
</dbReference>
<reference evidence="2 3" key="1">
    <citation type="submission" date="2018-06" db="EMBL/GenBank/DDBJ databases">
        <title>Whole Genome Sequence of an efficient microsymbiont, Rhizobium tropici.</title>
        <authorList>
            <person name="Srinivasan R."/>
            <person name="Singh H.V."/>
            <person name="Srivastava R."/>
            <person name="Kumari B."/>
            <person name="Radhakrishna A."/>
        </authorList>
    </citation>
    <scope>NUCLEOTIDE SEQUENCE [LARGE SCALE GENOMIC DNA]</scope>
    <source>
        <strain evidence="2 3">IGFRI Rhizo-19</strain>
    </source>
</reference>
<dbReference type="Proteomes" id="UP000251205">
    <property type="component" value="Unassembled WGS sequence"/>
</dbReference>